<keyword evidence="7 8" id="KW-0670">Pyruvate</keyword>
<dbReference type="GO" id="GO:0006086">
    <property type="term" value="P:pyruvate decarboxylation to acetyl-CoA"/>
    <property type="evidence" value="ECO:0007669"/>
    <property type="project" value="InterPro"/>
</dbReference>
<keyword evidence="12" id="KW-1185">Reference proteome</keyword>
<evidence type="ECO:0000256" key="3">
    <source>
        <dbReference type="ARBA" id="ARBA00012281"/>
    </source>
</evidence>
<dbReference type="InterPro" id="IPR050642">
    <property type="entry name" value="PDH_E1_Alpha_Subunit"/>
</dbReference>
<feature type="region of interest" description="Disordered" evidence="9">
    <location>
        <begin position="1"/>
        <end position="76"/>
    </location>
</feature>
<evidence type="ECO:0000256" key="2">
    <source>
        <dbReference type="ARBA" id="ARBA00011870"/>
    </source>
</evidence>
<dbReference type="EMBL" id="CP095053">
    <property type="protein sequence ID" value="UOR04839.1"/>
    <property type="molecule type" value="Genomic_DNA"/>
</dbReference>
<feature type="domain" description="Dehydrogenase E1 component" evidence="10">
    <location>
        <begin position="87"/>
        <end position="384"/>
    </location>
</feature>
<dbReference type="CDD" id="cd02000">
    <property type="entry name" value="TPP_E1_PDC_ADC_BCADC"/>
    <property type="match status" value="1"/>
</dbReference>
<evidence type="ECO:0000256" key="8">
    <source>
        <dbReference type="RuleBase" id="RU361139"/>
    </source>
</evidence>
<organism evidence="11 12">
    <name type="scientific">Hymenobacter aerilatus</name>
    <dbReference type="NCBI Taxonomy" id="2932251"/>
    <lineage>
        <taxon>Bacteria</taxon>
        <taxon>Pseudomonadati</taxon>
        <taxon>Bacteroidota</taxon>
        <taxon>Cytophagia</taxon>
        <taxon>Cytophagales</taxon>
        <taxon>Hymenobacteraceae</taxon>
        <taxon>Hymenobacter</taxon>
    </lineage>
</organism>
<dbReference type="NCBIfam" id="TIGR03182">
    <property type="entry name" value="PDH_E1_alph_y"/>
    <property type="match status" value="1"/>
</dbReference>
<feature type="compositionally biased region" description="Basic and acidic residues" evidence="9">
    <location>
        <begin position="1"/>
        <end position="18"/>
    </location>
</feature>
<feature type="compositionally biased region" description="Low complexity" evidence="9">
    <location>
        <begin position="33"/>
        <end position="47"/>
    </location>
</feature>
<gene>
    <name evidence="8 11" type="primary">pdhA</name>
    <name evidence="11" type="ORF">MUN82_18085</name>
</gene>
<evidence type="ECO:0000256" key="4">
    <source>
        <dbReference type="ARBA" id="ARBA00014159"/>
    </source>
</evidence>
<dbReference type="Gene3D" id="3.40.50.970">
    <property type="match status" value="1"/>
</dbReference>
<protein>
    <recommendedName>
        <fullName evidence="4 8">Pyruvate dehydrogenase E1 component subunit alpha</fullName>
        <ecNumber evidence="3 8">1.2.4.1</ecNumber>
    </recommendedName>
</protein>
<dbReference type="AlphaFoldDB" id="A0A8T9SYI1"/>
<evidence type="ECO:0000259" key="10">
    <source>
        <dbReference type="Pfam" id="PF00676"/>
    </source>
</evidence>
<accession>A0A8T9SYI1</accession>
<evidence type="ECO:0000256" key="7">
    <source>
        <dbReference type="ARBA" id="ARBA00023317"/>
    </source>
</evidence>
<dbReference type="SUPFAM" id="SSF52518">
    <property type="entry name" value="Thiamin diphosphate-binding fold (THDP-binding)"/>
    <property type="match status" value="1"/>
</dbReference>
<dbReference type="RefSeq" id="WP_245092689.1">
    <property type="nucleotide sequence ID" value="NZ_CP095053.1"/>
</dbReference>
<evidence type="ECO:0000256" key="5">
    <source>
        <dbReference type="ARBA" id="ARBA00023002"/>
    </source>
</evidence>
<reference evidence="11 12" key="1">
    <citation type="submission" date="2022-04" db="EMBL/GenBank/DDBJ databases">
        <title>Hymenobacter sp. isolated from the air.</title>
        <authorList>
            <person name="Won M."/>
            <person name="Lee C.-M."/>
            <person name="Woen H.-Y."/>
            <person name="Kwon S.-W."/>
        </authorList>
    </citation>
    <scope>NUCLEOTIDE SEQUENCE [LARGE SCALE GENOMIC DNA]</scope>
    <source>
        <strain evidence="12">5413 J-13</strain>
    </source>
</reference>
<dbReference type="FunFam" id="3.40.50.970:FF:000013">
    <property type="entry name" value="Pyruvate dehydrogenase E1 component subunit alpha"/>
    <property type="match status" value="1"/>
</dbReference>
<dbReference type="PANTHER" id="PTHR11516:SF60">
    <property type="entry name" value="PYRUVATE DEHYDROGENASE E1 COMPONENT SUBUNIT ALPHA"/>
    <property type="match status" value="1"/>
</dbReference>
<evidence type="ECO:0000313" key="12">
    <source>
        <dbReference type="Proteomes" id="UP000829925"/>
    </source>
</evidence>
<dbReference type="PANTHER" id="PTHR11516">
    <property type="entry name" value="PYRUVATE DEHYDROGENASE E1 COMPONENT, ALPHA SUBUNIT BACTERIAL AND ORGANELLAR"/>
    <property type="match status" value="1"/>
</dbReference>
<dbReference type="GO" id="GO:0004739">
    <property type="term" value="F:pyruvate dehydrogenase (acetyl-transferring) activity"/>
    <property type="evidence" value="ECO:0007669"/>
    <property type="project" value="UniProtKB-UniRule"/>
</dbReference>
<keyword evidence="6 8" id="KW-0786">Thiamine pyrophosphate</keyword>
<sequence length="401" mass="44093">MAETKVKAAPKASKESKPAKTKNAPSGKAKPSEAAQEATELTETVQQPDSGAPASNPEAKEATGAPKATTPDNPEFSKEQYLSWYEQMQLMRKFEEKAGQLYGQQKIKGFCHLYIGQEACVAGAVSALTKDDKWITAYRDHAHPLALGTSPNAIMAELFAKATGCSKGKGGSMHIFDKEVNFVGGHGIVGGQIPLGAGIAFAEKYNKTGNLCICYMGDGAVRQGALHEAFNMAMLWKLPVIFVIENNGYAMGTSVQRTSNVIELYKLGLSYDMPSEPVNAMNVEDVHEAVARAAERARAGEGPTLLEFKTYRYKGHSMSDPAKYRTKEELEDFRSRDSIEAVRHTILTHNFATEDELNAVDENIKGRVQESVDFAENSPFPDPEELYRDVYVEEDYPFIRE</sequence>
<evidence type="ECO:0000256" key="1">
    <source>
        <dbReference type="ARBA" id="ARBA00001964"/>
    </source>
</evidence>
<name>A0A8T9SYI1_9BACT</name>
<comment type="function">
    <text evidence="8">The pyruvate dehydrogenase complex catalyzes the overall conversion of pyruvate to acetyl-CoA and CO(2).</text>
</comment>
<comment type="cofactor">
    <cofactor evidence="1 8">
        <name>thiamine diphosphate</name>
        <dbReference type="ChEBI" id="CHEBI:58937"/>
    </cofactor>
</comment>
<comment type="subunit">
    <text evidence="2 8">Heterodimer of an alpha and a beta chain.</text>
</comment>
<evidence type="ECO:0000256" key="6">
    <source>
        <dbReference type="ARBA" id="ARBA00023052"/>
    </source>
</evidence>
<dbReference type="KEGG" id="haei:MUN82_18085"/>
<evidence type="ECO:0000313" key="11">
    <source>
        <dbReference type="EMBL" id="UOR04839.1"/>
    </source>
</evidence>
<dbReference type="InterPro" id="IPR029061">
    <property type="entry name" value="THDP-binding"/>
</dbReference>
<comment type="catalytic activity">
    <reaction evidence="8">
        <text>N(6)-[(R)-lipoyl]-L-lysyl-[protein] + pyruvate + H(+) = N(6)-[(R)-S(8)-acetyldihydrolipoyl]-L-lysyl-[protein] + CO2</text>
        <dbReference type="Rhea" id="RHEA:19189"/>
        <dbReference type="Rhea" id="RHEA-COMP:10474"/>
        <dbReference type="Rhea" id="RHEA-COMP:10478"/>
        <dbReference type="ChEBI" id="CHEBI:15361"/>
        <dbReference type="ChEBI" id="CHEBI:15378"/>
        <dbReference type="ChEBI" id="CHEBI:16526"/>
        <dbReference type="ChEBI" id="CHEBI:83099"/>
        <dbReference type="ChEBI" id="CHEBI:83111"/>
        <dbReference type="EC" id="1.2.4.1"/>
    </reaction>
</comment>
<proteinExistence type="predicted"/>
<dbReference type="InterPro" id="IPR017597">
    <property type="entry name" value="Pyrv_DH_E1_asu_subgrp-y"/>
</dbReference>
<dbReference type="InterPro" id="IPR001017">
    <property type="entry name" value="DH_E1"/>
</dbReference>
<dbReference type="Proteomes" id="UP000829925">
    <property type="component" value="Chromosome"/>
</dbReference>
<keyword evidence="5 8" id="KW-0560">Oxidoreductase</keyword>
<evidence type="ECO:0000256" key="9">
    <source>
        <dbReference type="SAM" id="MobiDB-lite"/>
    </source>
</evidence>
<dbReference type="Pfam" id="PF00676">
    <property type="entry name" value="E1_dh"/>
    <property type="match status" value="1"/>
</dbReference>
<dbReference type="EC" id="1.2.4.1" evidence="3 8"/>